<comment type="caution">
    <text evidence="3">The sequence shown here is derived from an EMBL/GenBank/DDBJ whole genome shotgun (WGS) entry which is preliminary data.</text>
</comment>
<name>A0A8J3ZG91_9ACTN</name>
<evidence type="ECO:0000259" key="2">
    <source>
        <dbReference type="PROSITE" id="PS50966"/>
    </source>
</evidence>
<keyword evidence="1" id="KW-0479">Metal-binding</keyword>
<accession>A0A8J3ZG91</accession>
<proteinExistence type="predicted"/>
<feature type="domain" description="SWIM-type" evidence="2">
    <location>
        <begin position="412"/>
        <end position="450"/>
    </location>
</feature>
<evidence type="ECO:0000256" key="1">
    <source>
        <dbReference type="PROSITE-ProRule" id="PRU00325"/>
    </source>
</evidence>
<dbReference type="PROSITE" id="PS50966">
    <property type="entry name" value="ZF_SWIM"/>
    <property type="match status" value="1"/>
</dbReference>
<evidence type="ECO:0000313" key="3">
    <source>
        <dbReference type="EMBL" id="GIJ61041.1"/>
    </source>
</evidence>
<dbReference type="RefSeq" id="WP_204005758.1">
    <property type="nucleotide sequence ID" value="NZ_BOPG01000063.1"/>
</dbReference>
<keyword evidence="1" id="KW-0862">Zinc</keyword>
<keyword evidence="1" id="KW-0863">Zinc-finger</keyword>
<dbReference type="Proteomes" id="UP000612585">
    <property type="component" value="Unassembled WGS sequence"/>
</dbReference>
<evidence type="ECO:0000313" key="4">
    <source>
        <dbReference type="Proteomes" id="UP000612585"/>
    </source>
</evidence>
<keyword evidence="4" id="KW-1185">Reference proteome</keyword>
<dbReference type="AlphaFoldDB" id="A0A8J3ZG91"/>
<gene>
    <name evidence="3" type="ORF">Vau01_085570</name>
</gene>
<reference evidence="3" key="1">
    <citation type="submission" date="2021-01" db="EMBL/GenBank/DDBJ databases">
        <title>Whole genome shotgun sequence of Virgisporangium aurantiacum NBRC 16421.</title>
        <authorList>
            <person name="Komaki H."/>
            <person name="Tamura T."/>
        </authorList>
    </citation>
    <scope>NUCLEOTIDE SEQUENCE</scope>
    <source>
        <strain evidence="3">NBRC 16421</strain>
    </source>
</reference>
<sequence length="455" mass="47476">MTTGTQSYRYPAASALHDRRLTLQTSGGRTERGLLANPRFFTGFLTAGEPAAVGLLTLADVARTDFRRAGQPLDGSFGGYRDPIVTCGGERLRFESFSACCGAYARLDVLPAGLDGDRLDHGTTNVDVNPPLYAALTRVGGRDPLRLSVGPDDLTVTTLDGAVVEKKVPLPERWLRSLAEVPAIAARFEPRAALTPAETTAFINRLPSAASREVRWVSQVGRSLRVATAPARGAVCLAGPGRLALLRPLLRFARGLRVFGPSVAPGSGPAPSGWELDLGAMRFLLLLSPGTFRGFSGEGGLLEALADPTAADDAETVAPLLGWAQVVDVDAVASAGGLAPQRVRAALAVLATSGRVGYDPAEAAYFHRELPFDPALVTGLNPRLAGARALVDGGHVTPSGEGFEVRAGERTYRVYPVAGGGLGCTCSWWVDHRGERGPCTHVLAAGAAGAAGGAR</sequence>
<organism evidence="3 4">
    <name type="scientific">Virgisporangium aurantiacum</name>
    <dbReference type="NCBI Taxonomy" id="175570"/>
    <lineage>
        <taxon>Bacteria</taxon>
        <taxon>Bacillati</taxon>
        <taxon>Actinomycetota</taxon>
        <taxon>Actinomycetes</taxon>
        <taxon>Micromonosporales</taxon>
        <taxon>Micromonosporaceae</taxon>
        <taxon>Virgisporangium</taxon>
    </lineage>
</organism>
<dbReference type="GO" id="GO:0008270">
    <property type="term" value="F:zinc ion binding"/>
    <property type="evidence" value="ECO:0007669"/>
    <property type="project" value="UniProtKB-KW"/>
</dbReference>
<protein>
    <recommendedName>
        <fullName evidence="2">SWIM-type domain-containing protein</fullName>
    </recommendedName>
</protein>
<dbReference type="EMBL" id="BOPG01000063">
    <property type="protein sequence ID" value="GIJ61041.1"/>
    <property type="molecule type" value="Genomic_DNA"/>
</dbReference>
<dbReference type="InterPro" id="IPR007527">
    <property type="entry name" value="Znf_SWIM"/>
</dbReference>